<name>A0A7W9JD25_9ACTN</name>
<gene>
    <name evidence="1" type="ORF">HDA39_006622</name>
</gene>
<evidence type="ECO:0000313" key="2">
    <source>
        <dbReference type="Proteomes" id="UP000549971"/>
    </source>
</evidence>
<organism evidence="1 2">
    <name type="scientific">Kribbella italica</name>
    <dbReference type="NCBI Taxonomy" id="1540520"/>
    <lineage>
        <taxon>Bacteria</taxon>
        <taxon>Bacillati</taxon>
        <taxon>Actinomycetota</taxon>
        <taxon>Actinomycetes</taxon>
        <taxon>Propionibacteriales</taxon>
        <taxon>Kribbellaceae</taxon>
        <taxon>Kribbella</taxon>
    </lineage>
</organism>
<dbReference type="AlphaFoldDB" id="A0A7W9JD25"/>
<proteinExistence type="predicted"/>
<sequence>MPLPARLGADLLELFEPVAYYLHRYPQQPPYVHWLADRVCSKVRGLYKWAQVKDALEDVIPLTTEVEAFLDRGLLPSPMVTFEDVLADAARRIESVAVSGDTEFAHGRRAGLRAAAVRIRDWHRDSLLDKPTVPRPPATETLTKAARHVIVPDRNPVDKVQRALSALMDDGRPVDREVARLIVGRLPTAAEMLADRDELRRRLRRLWELEQTIRLDWDPTPERLRERAELAAEIDQLARTMAPAGAHGSSYGQGFAAGFGRAQGVLREMADDVRGVWLPGLTAEDVDFAGQ</sequence>
<comment type="caution">
    <text evidence="1">The sequence shown here is derived from an EMBL/GenBank/DDBJ whole genome shotgun (WGS) entry which is preliminary data.</text>
</comment>
<protein>
    <submittedName>
        <fullName evidence="1">Uncharacterized protein</fullName>
    </submittedName>
</protein>
<evidence type="ECO:0000313" key="1">
    <source>
        <dbReference type="EMBL" id="MBB5839888.1"/>
    </source>
</evidence>
<dbReference type="Proteomes" id="UP000549971">
    <property type="component" value="Unassembled WGS sequence"/>
</dbReference>
<accession>A0A7W9JD25</accession>
<reference evidence="1 2" key="1">
    <citation type="submission" date="2020-08" db="EMBL/GenBank/DDBJ databases">
        <title>Sequencing the genomes of 1000 actinobacteria strains.</title>
        <authorList>
            <person name="Klenk H.-P."/>
        </authorList>
    </citation>
    <scope>NUCLEOTIDE SEQUENCE [LARGE SCALE GENOMIC DNA]</scope>
    <source>
        <strain evidence="1 2">DSM 28967</strain>
    </source>
</reference>
<dbReference type="EMBL" id="JACHMY010000001">
    <property type="protein sequence ID" value="MBB5839888.1"/>
    <property type="molecule type" value="Genomic_DNA"/>
</dbReference>
<keyword evidence="2" id="KW-1185">Reference proteome</keyword>
<dbReference type="RefSeq" id="WP_184801858.1">
    <property type="nucleotide sequence ID" value="NZ_JACHMY010000001.1"/>
</dbReference>